<organism evidence="2 3">
    <name type="scientific">Candidatus Nomurabacteria bacterium RIFCSPHIGHO2_01_FULL_40_20</name>
    <dbReference type="NCBI Taxonomy" id="1801738"/>
    <lineage>
        <taxon>Bacteria</taxon>
        <taxon>Candidatus Nomuraibacteriota</taxon>
    </lineage>
</organism>
<sequence length="163" mass="17602">MQKFLKTSGWLATIAGILMVVVGIWGICFTYKNVTQENIVTPADASIPSAKVRGPFTLMSQADIIREHALEGAGGKTYAEMPRQIQKLDEAGSPVLDAEGNPVMTANEARNTWITATALITALHLGIVGYVFSGLVLLLGLISLWTGWVFCKLSRHMTPSALQ</sequence>
<evidence type="ECO:0000313" key="2">
    <source>
        <dbReference type="EMBL" id="OGI64172.1"/>
    </source>
</evidence>
<name>A0A1F6V3H5_9BACT</name>
<gene>
    <name evidence="2" type="ORF">A2733_02845</name>
</gene>
<keyword evidence="1" id="KW-1133">Transmembrane helix</keyword>
<reference evidence="2 3" key="1">
    <citation type="journal article" date="2016" name="Nat. Commun.">
        <title>Thousands of microbial genomes shed light on interconnected biogeochemical processes in an aquifer system.</title>
        <authorList>
            <person name="Anantharaman K."/>
            <person name="Brown C.T."/>
            <person name="Hug L.A."/>
            <person name="Sharon I."/>
            <person name="Castelle C.J."/>
            <person name="Probst A.J."/>
            <person name="Thomas B.C."/>
            <person name="Singh A."/>
            <person name="Wilkins M.J."/>
            <person name="Karaoz U."/>
            <person name="Brodie E.L."/>
            <person name="Williams K.H."/>
            <person name="Hubbard S.S."/>
            <person name="Banfield J.F."/>
        </authorList>
    </citation>
    <scope>NUCLEOTIDE SEQUENCE [LARGE SCALE GENOMIC DNA]</scope>
</reference>
<keyword evidence="1" id="KW-0812">Transmembrane</keyword>
<protein>
    <recommendedName>
        <fullName evidence="4">Aromatic ring-opening dioxygenase LigA</fullName>
    </recommendedName>
</protein>
<dbReference type="EMBL" id="MFTO01000005">
    <property type="protein sequence ID" value="OGI64172.1"/>
    <property type="molecule type" value="Genomic_DNA"/>
</dbReference>
<dbReference type="AlphaFoldDB" id="A0A1F6V3H5"/>
<feature type="transmembrane region" description="Helical" evidence="1">
    <location>
        <begin position="7"/>
        <end position="27"/>
    </location>
</feature>
<feature type="transmembrane region" description="Helical" evidence="1">
    <location>
        <begin position="127"/>
        <end position="150"/>
    </location>
</feature>
<evidence type="ECO:0008006" key="4">
    <source>
        <dbReference type="Google" id="ProtNLM"/>
    </source>
</evidence>
<evidence type="ECO:0000313" key="3">
    <source>
        <dbReference type="Proteomes" id="UP000178985"/>
    </source>
</evidence>
<dbReference type="Proteomes" id="UP000178985">
    <property type="component" value="Unassembled WGS sequence"/>
</dbReference>
<comment type="caution">
    <text evidence="2">The sequence shown here is derived from an EMBL/GenBank/DDBJ whole genome shotgun (WGS) entry which is preliminary data.</text>
</comment>
<proteinExistence type="predicted"/>
<keyword evidence="1" id="KW-0472">Membrane</keyword>
<evidence type="ECO:0000256" key="1">
    <source>
        <dbReference type="SAM" id="Phobius"/>
    </source>
</evidence>
<accession>A0A1F6V3H5</accession>